<dbReference type="InterPro" id="IPR003598">
    <property type="entry name" value="Ig_sub2"/>
</dbReference>
<organism evidence="8 9">
    <name type="scientific">Nesidiocoris tenuis</name>
    <dbReference type="NCBI Taxonomy" id="355587"/>
    <lineage>
        <taxon>Eukaryota</taxon>
        <taxon>Metazoa</taxon>
        <taxon>Ecdysozoa</taxon>
        <taxon>Arthropoda</taxon>
        <taxon>Hexapoda</taxon>
        <taxon>Insecta</taxon>
        <taxon>Pterygota</taxon>
        <taxon>Neoptera</taxon>
        <taxon>Paraneoptera</taxon>
        <taxon>Hemiptera</taxon>
        <taxon>Heteroptera</taxon>
        <taxon>Panheteroptera</taxon>
        <taxon>Cimicomorpha</taxon>
        <taxon>Miridae</taxon>
        <taxon>Dicyphina</taxon>
        <taxon>Nesidiocoris</taxon>
    </lineage>
</organism>
<evidence type="ECO:0000256" key="5">
    <source>
        <dbReference type="SAM" id="Phobius"/>
    </source>
</evidence>
<evidence type="ECO:0000256" key="4">
    <source>
        <dbReference type="SAM" id="MobiDB-lite"/>
    </source>
</evidence>
<dbReference type="InterPro" id="IPR036179">
    <property type="entry name" value="Ig-like_dom_sf"/>
</dbReference>
<evidence type="ECO:0000256" key="2">
    <source>
        <dbReference type="ARBA" id="ARBA00022525"/>
    </source>
</evidence>
<evidence type="ECO:0000313" key="8">
    <source>
        <dbReference type="EMBL" id="BES91463.1"/>
    </source>
</evidence>
<feature type="region of interest" description="Disordered" evidence="4">
    <location>
        <begin position="830"/>
        <end position="849"/>
    </location>
</feature>
<dbReference type="InterPro" id="IPR050605">
    <property type="entry name" value="Olfactomedin-like_domain"/>
</dbReference>
<feature type="region of interest" description="Disordered" evidence="4">
    <location>
        <begin position="127"/>
        <end position="275"/>
    </location>
</feature>
<keyword evidence="9" id="KW-1185">Reference proteome</keyword>
<feature type="compositionally biased region" description="Low complexity" evidence="4">
    <location>
        <begin position="164"/>
        <end position="177"/>
    </location>
</feature>
<feature type="transmembrane region" description="Helical" evidence="5">
    <location>
        <begin position="20"/>
        <end position="44"/>
    </location>
</feature>
<dbReference type="PROSITE" id="PS51132">
    <property type="entry name" value="OLF"/>
    <property type="match status" value="1"/>
</dbReference>
<evidence type="ECO:0000259" key="7">
    <source>
        <dbReference type="PROSITE" id="PS51132"/>
    </source>
</evidence>
<dbReference type="Proteomes" id="UP001307889">
    <property type="component" value="Chromosome 2"/>
</dbReference>
<dbReference type="Pfam" id="PF01391">
    <property type="entry name" value="Collagen"/>
    <property type="match status" value="2"/>
</dbReference>
<dbReference type="PANTHER" id="PTHR23192:SF85">
    <property type="entry name" value="GLIOMEDIN"/>
    <property type="match status" value="1"/>
</dbReference>
<dbReference type="SMART" id="SM00408">
    <property type="entry name" value="IGc2"/>
    <property type="match status" value="2"/>
</dbReference>
<dbReference type="SMART" id="SM00284">
    <property type="entry name" value="OLF"/>
    <property type="match status" value="1"/>
</dbReference>
<evidence type="ECO:0000256" key="1">
    <source>
        <dbReference type="ARBA" id="ARBA00004613"/>
    </source>
</evidence>
<comment type="caution">
    <text evidence="3">Lacks conserved residue(s) required for the propagation of feature annotation.</text>
</comment>
<keyword evidence="5" id="KW-1133">Transmembrane helix</keyword>
<dbReference type="EMBL" id="AP028910">
    <property type="protein sequence ID" value="BES91463.1"/>
    <property type="molecule type" value="Genomic_DNA"/>
</dbReference>
<dbReference type="Gene3D" id="2.60.40.10">
    <property type="entry name" value="Immunoglobulins"/>
    <property type="match status" value="2"/>
</dbReference>
<evidence type="ECO:0000313" key="9">
    <source>
        <dbReference type="Proteomes" id="UP001307889"/>
    </source>
</evidence>
<name>A0ABN7AHM9_9HEMI</name>
<feature type="compositionally biased region" description="Basic and acidic residues" evidence="4">
    <location>
        <begin position="141"/>
        <end position="159"/>
    </location>
</feature>
<gene>
    <name evidence="8" type="ORF">NTJ_04271</name>
</gene>
<dbReference type="InterPro" id="IPR003599">
    <property type="entry name" value="Ig_sub"/>
</dbReference>
<dbReference type="SUPFAM" id="SSF48726">
    <property type="entry name" value="Immunoglobulin"/>
    <property type="match status" value="2"/>
</dbReference>
<dbReference type="InterPro" id="IPR003112">
    <property type="entry name" value="Olfac-like_dom"/>
</dbReference>
<reference evidence="8 9" key="1">
    <citation type="submission" date="2023-09" db="EMBL/GenBank/DDBJ databases">
        <title>Nesidiocoris tenuis whole genome shotgun sequence.</title>
        <authorList>
            <person name="Shibata T."/>
            <person name="Shimoda M."/>
            <person name="Kobayashi T."/>
            <person name="Uehara T."/>
        </authorList>
    </citation>
    <scope>NUCLEOTIDE SEQUENCE [LARGE SCALE GENOMIC DNA]</scope>
    <source>
        <strain evidence="8 9">Japan</strain>
    </source>
</reference>
<keyword evidence="5" id="KW-0812">Transmembrane</keyword>
<comment type="subcellular location">
    <subcellularLocation>
        <location evidence="1">Secreted</location>
    </subcellularLocation>
</comment>
<dbReference type="InterPro" id="IPR007110">
    <property type="entry name" value="Ig-like_dom"/>
</dbReference>
<sequence>MQNNLMVIAGLESVHKRLNYASIIVGFLLVSQIAQFLYFLSYIWQVEKRIMENLSDSDYYRTKRDTADLDNTVSKSEVEFFNPSLRSELEEEDTRKNSTENWVWLTSYSRIPVMAIQGFCQATREYCPEGKEGPPGPAGQRGDKGDQGSPGDKGERGSRGDSGPRGPLGPRGDAGPRGPKGDPGPLGPKGLDGRDGIPGEPGMDAPPGRNGIDGVPGDPGLPGKDGINGTPGRNGTDGIPGKMGPPGPMGPMGLKGIAGPRGRTGKAGTNGIPGTPGIQAWSVTVNGTSTHELLIPPSIVGSESLFNTGPIVLREGENVRMKCAATGHPKPLIEWRMMEKAAIGLGKWRETSIHGGTFNITRVTRDHMGTYMCIASNGIPPPANQSFVLDVQFPPTIRVKSEFVTYGNGSDVSLECEIEAYPEAVKYWETEDGRLIEPSDKHLITITELDRYRALMILNITNVGYADSGIYNCIAKNELDTTKGIIGVIEYRQGSIYQTGKGKVFGKDVPERVDIDDLCPAPIPCQECPDPKEFKCKTGFYSYELFGGEKLKAIPLESNHTYPGLPNRTLECQVYAVGKPVFLKTTESLFGSWMRDPLQRTEPEKYWMTREDNNSLLFEYANKTAYRNNTPSKSYTLEYPFSGNAHTVYNGSFFYHQLQKPQIVKYELSTMRSQHLLVPHAFINETNYLYLTEYNYMDFSADDNGLWVIYGLPGSNNTAVMKIDSYSLEIQYALNISVKHNKAGEMFIVCGVLYVVESTTDRRSNIRFAFDLYKLEPLLDVSMEFTNPFRRTTMIAYNHKNKELFTWDKGNQLTYPIRYHEIGYNLTKEERGEPESNSLVSGFEVYDSP</sequence>
<dbReference type="SMART" id="SM00409">
    <property type="entry name" value="IG"/>
    <property type="match status" value="2"/>
</dbReference>
<feature type="domain" description="Olfactomedin-like" evidence="7">
    <location>
        <begin position="571"/>
        <end position="821"/>
    </location>
</feature>
<dbReference type="PROSITE" id="PS50835">
    <property type="entry name" value="IG_LIKE"/>
    <property type="match status" value="2"/>
</dbReference>
<dbReference type="InterPro" id="IPR008160">
    <property type="entry name" value="Collagen"/>
</dbReference>
<dbReference type="InterPro" id="IPR013783">
    <property type="entry name" value="Ig-like_fold"/>
</dbReference>
<dbReference type="PANTHER" id="PTHR23192">
    <property type="entry name" value="OLFACTOMEDIN-RELATED"/>
    <property type="match status" value="1"/>
</dbReference>
<protein>
    <submittedName>
        <fullName evidence="8">OLF</fullName>
    </submittedName>
</protein>
<keyword evidence="2" id="KW-0964">Secreted</keyword>
<dbReference type="Pfam" id="PF02191">
    <property type="entry name" value="OLF"/>
    <property type="match status" value="1"/>
</dbReference>
<keyword evidence="5" id="KW-0472">Membrane</keyword>
<feature type="domain" description="Ig-like" evidence="6">
    <location>
        <begin position="297"/>
        <end position="389"/>
    </location>
</feature>
<dbReference type="Pfam" id="PF13927">
    <property type="entry name" value="Ig_3"/>
    <property type="match status" value="2"/>
</dbReference>
<feature type="domain" description="Ig-like" evidence="6">
    <location>
        <begin position="395"/>
        <end position="486"/>
    </location>
</feature>
<accession>A0ABN7AHM9</accession>
<proteinExistence type="predicted"/>
<evidence type="ECO:0000259" key="6">
    <source>
        <dbReference type="PROSITE" id="PS50835"/>
    </source>
</evidence>
<evidence type="ECO:0000256" key="3">
    <source>
        <dbReference type="PROSITE-ProRule" id="PRU00446"/>
    </source>
</evidence>